<evidence type="ECO:0000256" key="3">
    <source>
        <dbReference type="ARBA" id="ARBA00022692"/>
    </source>
</evidence>
<keyword evidence="4 6" id="KW-1133">Transmembrane helix</keyword>
<protein>
    <recommendedName>
        <fullName evidence="6">Serpentine receptor class gamma</fullName>
    </recommendedName>
</protein>
<evidence type="ECO:0000313" key="8">
    <source>
        <dbReference type="Proteomes" id="UP000483820"/>
    </source>
</evidence>
<organism evidence="7 8">
    <name type="scientific">Caenorhabditis remanei</name>
    <name type="common">Caenorhabditis vulgaris</name>
    <dbReference type="NCBI Taxonomy" id="31234"/>
    <lineage>
        <taxon>Eukaryota</taxon>
        <taxon>Metazoa</taxon>
        <taxon>Ecdysozoa</taxon>
        <taxon>Nematoda</taxon>
        <taxon>Chromadorea</taxon>
        <taxon>Rhabditida</taxon>
        <taxon>Rhabditina</taxon>
        <taxon>Rhabditomorpha</taxon>
        <taxon>Rhabditoidea</taxon>
        <taxon>Rhabditidae</taxon>
        <taxon>Peloderinae</taxon>
        <taxon>Caenorhabditis</taxon>
    </lineage>
</organism>
<feature type="transmembrane region" description="Helical" evidence="6">
    <location>
        <begin position="81"/>
        <end position="104"/>
    </location>
</feature>
<dbReference type="InterPro" id="IPR000609">
    <property type="entry name" value="7TM_GPCR_serpentine_rcpt_Srg"/>
</dbReference>
<dbReference type="EMBL" id="WUAV01000005">
    <property type="protein sequence ID" value="KAF1752535.1"/>
    <property type="molecule type" value="Genomic_DNA"/>
</dbReference>
<dbReference type="AlphaFoldDB" id="A0A6A5GD28"/>
<dbReference type="InterPro" id="IPR052880">
    <property type="entry name" value="NRL-Serpentine_Class_Gamma"/>
</dbReference>
<feature type="transmembrane region" description="Helical" evidence="6">
    <location>
        <begin position="214"/>
        <end position="231"/>
    </location>
</feature>
<name>A0A6A5GD28_CAERE</name>
<dbReference type="Pfam" id="PF02118">
    <property type="entry name" value="Srg"/>
    <property type="match status" value="2"/>
</dbReference>
<dbReference type="GeneID" id="9839397"/>
<keyword evidence="3 6" id="KW-0812">Transmembrane</keyword>
<feature type="transmembrane region" description="Helical" evidence="6">
    <location>
        <begin position="164"/>
        <end position="193"/>
    </location>
</feature>
<dbReference type="SUPFAM" id="SSF81321">
    <property type="entry name" value="Family A G protein-coupled receptor-like"/>
    <property type="match status" value="1"/>
</dbReference>
<dbReference type="Proteomes" id="UP000483820">
    <property type="component" value="Chromosome V"/>
</dbReference>
<dbReference type="GO" id="GO:0007606">
    <property type="term" value="P:sensory perception of chemical stimulus"/>
    <property type="evidence" value="ECO:0007669"/>
    <property type="project" value="UniProtKB-UniRule"/>
</dbReference>
<feature type="transmembrane region" description="Helical" evidence="6">
    <location>
        <begin position="55"/>
        <end position="75"/>
    </location>
</feature>
<reference evidence="7 8" key="1">
    <citation type="submission" date="2019-12" db="EMBL/GenBank/DDBJ databases">
        <title>Chromosome-level assembly of the Caenorhabditis remanei genome.</title>
        <authorList>
            <person name="Teterina A.A."/>
            <person name="Willis J.H."/>
            <person name="Phillips P.C."/>
        </authorList>
    </citation>
    <scope>NUCLEOTIDE SEQUENCE [LARGE SCALE GENOMIC DNA]</scope>
    <source>
        <strain evidence="7 8">PX506</strain>
        <tissue evidence="7">Whole organism</tissue>
    </source>
</reference>
<evidence type="ECO:0000313" key="7">
    <source>
        <dbReference type="EMBL" id="KAF1752535.1"/>
    </source>
</evidence>
<dbReference type="GO" id="GO:0004888">
    <property type="term" value="F:transmembrane signaling receptor activity"/>
    <property type="evidence" value="ECO:0007669"/>
    <property type="project" value="InterPro"/>
</dbReference>
<dbReference type="CTD" id="9839397"/>
<dbReference type="RefSeq" id="XP_053581787.1">
    <property type="nucleotide sequence ID" value="XM_053732874.1"/>
</dbReference>
<comment type="subcellular location">
    <subcellularLocation>
        <location evidence="1">Membrane</location>
        <topology evidence="1">Multi-pass membrane protein</topology>
    </subcellularLocation>
</comment>
<dbReference type="GO" id="GO:0016020">
    <property type="term" value="C:membrane"/>
    <property type="evidence" value="ECO:0007669"/>
    <property type="project" value="UniProtKB-SubCell"/>
</dbReference>
<sequence length="293" mass="32891">MSSPSESLTFPWVDPPGNTPKEKLAIVQLAYGIPTIIFMLFLFVFLGCSKKYSGSFYRLVQVDLLTLGIVFVKSLEYHVPGLWNISSFLINFFMNMQFCSAASMSLHRLSSILLFNHYEKFWSRFYIPIAIVYCFYSCLPQVGAETTKISLVNDTLLYTFNPSAISRFTIVVTIFSVVYFILLLSLGISVSIIASNRFKEANATDVVSKKLTKIALSYGFVYSGILGWTVLNTVQGHFKILPDSFTSVSYTMMVVASDLMTLALPYILLIFDSNIKNDLRKPKEWSSAVAAST</sequence>
<accession>A0A6A5GD28</accession>
<dbReference type="PANTHER" id="PTHR31114">
    <property type="entry name" value="SERPENTINE RECEPTOR CLASS GAMMA"/>
    <property type="match status" value="1"/>
</dbReference>
<comment type="caution">
    <text evidence="7">The sequence shown here is derived from an EMBL/GenBank/DDBJ whole genome shotgun (WGS) entry which is preliminary data.</text>
</comment>
<dbReference type="PANTHER" id="PTHR31114:SF3">
    <property type="entry name" value="SERPENTINE RECEPTOR CLASS GAMMA-RELATED"/>
    <property type="match status" value="1"/>
</dbReference>
<gene>
    <name evidence="7" type="ORF">GCK72_019090</name>
</gene>
<keyword evidence="5 6" id="KW-0472">Membrane</keyword>
<evidence type="ECO:0000256" key="5">
    <source>
        <dbReference type="ARBA" id="ARBA00023136"/>
    </source>
</evidence>
<proteinExistence type="inferred from homology"/>
<evidence type="ECO:0000256" key="6">
    <source>
        <dbReference type="RuleBase" id="RU280813"/>
    </source>
</evidence>
<dbReference type="KEGG" id="crq:GCK72_019090"/>
<feature type="transmembrane region" description="Helical" evidence="6">
    <location>
        <begin position="125"/>
        <end position="144"/>
    </location>
</feature>
<evidence type="ECO:0000256" key="1">
    <source>
        <dbReference type="ARBA" id="ARBA00004141"/>
    </source>
</evidence>
<comment type="similarity">
    <text evidence="2 6">Belongs to the nematode receptor-like protein srg family.</text>
</comment>
<feature type="transmembrane region" description="Helical" evidence="6">
    <location>
        <begin position="25"/>
        <end position="48"/>
    </location>
</feature>
<evidence type="ECO:0000256" key="4">
    <source>
        <dbReference type="ARBA" id="ARBA00022989"/>
    </source>
</evidence>
<feature type="transmembrane region" description="Helical" evidence="6">
    <location>
        <begin position="251"/>
        <end position="271"/>
    </location>
</feature>
<evidence type="ECO:0000256" key="2">
    <source>
        <dbReference type="ARBA" id="ARBA00005692"/>
    </source>
</evidence>